<dbReference type="EMBL" id="JACSDY010000004">
    <property type="protein sequence ID" value="KAF7429692.1"/>
    <property type="molecule type" value="Genomic_DNA"/>
</dbReference>
<proteinExistence type="predicted"/>
<accession>A0A834P629</accession>
<comment type="caution">
    <text evidence="2">The sequence shown here is derived from an EMBL/GenBank/DDBJ whole genome shotgun (WGS) entry which is preliminary data.</text>
</comment>
<evidence type="ECO:0000256" key="1">
    <source>
        <dbReference type="SAM" id="MobiDB-lite"/>
    </source>
</evidence>
<evidence type="ECO:0000313" key="3">
    <source>
        <dbReference type="Proteomes" id="UP000600918"/>
    </source>
</evidence>
<dbReference type="AlphaFoldDB" id="A0A834P629"/>
<gene>
    <name evidence="2" type="ORF">H0235_006090</name>
</gene>
<keyword evidence="3" id="KW-1185">Reference proteome</keyword>
<feature type="region of interest" description="Disordered" evidence="1">
    <location>
        <begin position="1"/>
        <end position="20"/>
    </location>
</feature>
<reference evidence="2" key="1">
    <citation type="journal article" date="2020" name="G3 (Bethesda)">
        <title>High-Quality Assemblies for Three Invasive Social Wasps from the &lt;i&gt;Vespula&lt;/i&gt; Genus.</title>
        <authorList>
            <person name="Harrop T.W.R."/>
            <person name="Guhlin J."/>
            <person name="McLaughlin G.M."/>
            <person name="Permina E."/>
            <person name="Stockwell P."/>
            <person name="Gilligan J."/>
            <person name="Le Lec M.F."/>
            <person name="Gruber M.A.M."/>
            <person name="Quinn O."/>
            <person name="Lovegrove M."/>
            <person name="Duncan E.J."/>
            <person name="Remnant E.J."/>
            <person name="Van Eeckhoven J."/>
            <person name="Graham B."/>
            <person name="Knapp R.A."/>
            <person name="Langford K.W."/>
            <person name="Kronenberg Z."/>
            <person name="Press M.O."/>
            <person name="Eacker S.M."/>
            <person name="Wilson-Rankin E.E."/>
            <person name="Purcell J."/>
            <person name="Lester P.J."/>
            <person name="Dearden P.K."/>
        </authorList>
    </citation>
    <scope>NUCLEOTIDE SEQUENCE</scope>
    <source>
        <strain evidence="2">Volc-1</strain>
    </source>
</reference>
<organism evidence="2 3">
    <name type="scientific">Vespula pensylvanica</name>
    <name type="common">Western yellow jacket</name>
    <name type="synonym">Wasp</name>
    <dbReference type="NCBI Taxonomy" id="30213"/>
    <lineage>
        <taxon>Eukaryota</taxon>
        <taxon>Metazoa</taxon>
        <taxon>Ecdysozoa</taxon>
        <taxon>Arthropoda</taxon>
        <taxon>Hexapoda</taxon>
        <taxon>Insecta</taxon>
        <taxon>Pterygota</taxon>
        <taxon>Neoptera</taxon>
        <taxon>Endopterygota</taxon>
        <taxon>Hymenoptera</taxon>
        <taxon>Apocrita</taxon>
        <taxon>Aculeata</taxon>
        <taxon>Vespoidea</taxon>
        <taxon>Vespidae</taxon>
        <taxon>Vespinae</taxon>
        <taxon>Vespula</taxon>
    </lineage>
</organism>
<name>A0A834P629_VESPE</name>
<protein>
    <submittedName>
        <fullName evidence="2">Uncharacterized protein</fullName>
    </submittedName>
</protein>
<evidence type="ECO:0000313" key="2">
    <source>
        <dbReference type="EMBL" id="KAF7429692.1"/>
    </source>
</evidence>
<dbReference type="Proteomes" id="UP000600918">
    <property type="component" value="Unassembled WGS sequence"/>
</dbReference>
<sequence length="343" mass="38397">MTGGSERTNETRKSVGVGGVGGKSGFEKRVERNERPLFVRLGEARGSERGMFGRRVGVEVLLAVHPGKADSVCSELGGRELVLCGQVSELAWVRRELVRVSVRRHVVRHDIHARHLVFFLPLHPPVLKPDLDLTFGQAKSMGDLNATPPRQSLLEIPSRIQSSSSGITIKSRWIKSNEFIIVSELNDINKISSDNEKKLGGSTWFEAVGMFRAERETKYFKIKETLQEGSPEVRPVEFLVEQPVRQSVGSSRHDGDTSSTRLFGCEYMRAAQGVLLRASHENARRQEVVHSFEISRPPPSDSASKNLSLHQARIYTTEYTTDLTFTFNLYPSSDPIRLSMELP</sequence>